<dbReference type="PANTHER" id="PTHR13018">
    <property type="entry name" value="PROBABLE MEMBRANE PROTEIN DUF221-RELATED"/>
    <property type="match status" value="1"/>
</dbReference>
<proteinExistence type="inferred from homology"/>
<evidence type="ECO:0000256" key="7">
    <source>
        <dbReference type="ARBA" id="ARBA00023303"/>
    </source>
</evidence>
<keyword evidence="7" id="KW-0407">Ion channel</keyword>
<keyword evidence="4 9" id="KW-0812">Transmembrane</keyword>
<feature type="transmembrane region" description="Helical" evidence="9">
    <location>
        <begin position="383"/>
        <end position="403"/>
    </location>
</feature>
<feature type="transmembrane region" description="Helical" evidence="9">
    <location>
        <begin position="423"/>
        <end position="442"/>
    </location>
</feature>
<feature type="compositionally biased region" description="Basic and acidic residues" evidence="8">
    <location>
        <begin position="691"/>
        <end position="704"/>
    </location>
</feature>
<evidence type="ECO:0000256" key="3">
    <source>
        <dbReference type="ARBA" id="ARBA00022448"/>
    </source>
</evidence>
<dbReference type="GO" id="GO:0005886">
    <property type="term" value="C:plasma membrane"/>
    <property type="evidence" value="ECO:0007669"/>
    <property type="project" value="TreeGrafter"/>
</dbReference>
<feature type="transmembrane region" description="Helical" evidence="9">
    <location>
        <begin position="575"/>
        <end position="596"/>
    </location>
</feature>
<name>A0A0E0BVM0_9ORYZ</name>
<dbReference type="AlphaFoldDB" id="A0A0E0BVM0"/>
<feature type="domain" description="CSC1/OSCA1-like N-terminal transmembrane" evidence="11">
    <location>
        <begin position="6"/>
        <end position="141"/>
    </location>
</feature>
<keyword evidence="7" id="KW-0406">Ion transport</keyword>
<dbReference type="InterPro" id="IPR027815">
    <property type="entry name" value="CSC1/OSCA1-like_cyt"/>
</dbReference>
<feature type="transmembrane region" description="Helical" evidence="9">
    <location>
        <begin position="602"/>
        <end position="621"/>
    </location>
</feature>
<dbReference type="HOGENOM" id="CLU_002458_7_2_1"/>
<evidence type="ECO:0000256" key="6">
    <source>
        <dbReference type="ARBA" id="ARBA00023136"/>
    </source>
</evidence>
<dbReference type="EnsemblPlants" id="OGLUM12G21550.1">
    <property type="protein sequence ID" value="OGLUM12G21550.1"/>
    <property type="gene ID" value="OGLUM12G21550"/>
</dbReference>
<evidence type="ECO:0000313" key="14">
    <source>
        <dbReference type="Proteomes" id="UP000026961"/>
    </source>
</evidence>
<dbReference type="InterPro" id="IPR003864">
    <property type="entry name" value="CSC1/OSCA1-like_7TM"/>
</dbReference>
<feature type="transmembrane region" description="Helical" evidence="9">
    <location>
        <begin position="7"/>
        <end position="27"/>
    </location>
</feature>
<dbReference type="InterPro" id="IPR032880">
    <property type="entry name" value="CSC1/OSCA1-like_N"/>
</dbReference>
<keyword evidence="3" id="KW-0813">Transport</keyword>
<evidence type="ECO:0000259" key="11">
    <source>
        <dbReference type="Pfam" id="PF13967"/>
    </source>
</evidence>
<comment type="subcellular location">
    <subcellularLocation>
        <location evidence="1">Membrane</location>
        <topology evidence="1">Multi-pass membrane protein</topology>
    </subcellularLocation>
</comment>
<comment type="similarity">
    <text evidence="2">Belongs to the CSC1 (TC 1.A.17) family.</text>
</comment>
<organism evidence="13">
    <name type="scientific">Oryza glumipatula</name>
    <dbReference type="NCBI Taxonomy" id="40148"/>
    <lineage>
        <taxon>Eukaryota</taxon>
        <taxon>Viridiplantae</taxon>
        <taxon>Streptophyta</taxon>
        <taxon>Embryophyta</taxon>
        <taxon>Tracheophyta</taxon>
        <taxon>Spermatophyta</taxon>
        <taxon>Magnoliopsida</taxon>
        <taxon>Liliopsida</taxon>
        <taxon>Poales</taxon>
        <taxon>Poaceae</taxon>
        <taxon>BOP clade</taxon>
        <taxon>Oryzoideae</taxon>
        <taxon>Oryzeae</taxon>
        <taxon>Oryzinae</taxon>
        <taxon>Oryza</taxon>
    </lineage>
</organism>
<evidence type="ECO:0000256" key="2">
    <source>
        <dbReference type="ARBA" id="ARBA00007779"/>
    </source>
</evidence>
<dbReference type="GO" id="GO:0005227">
    <property type="term" value="F:calcium-activated cation channel activity"/>
    <property type="evidence" value="ECO:0007669"/>
    <property type="project" value="InterPro"/>
</dbReference>
<evidence type="ECO:0008006" key="15">
    <source>
        <dbReference type="Google" id="ProtNLM"/>
    </source>
</evidence>
<feature type="transmembrane region" description="Helical" evidence="9">
    <location>
        <begin position="331"/>
        <end position="351"/>
    </location>
</feature>
<dbReference type="Gramene" id="OGLUM12G21550.1">
    <property type="protein sequence ID" value="OGLUM12G21550.1"/>
    <property type="gene ID" value="OGLUM12G21550"/>
</dbReference>
<dbReference type="PANTHER" id="PTHR13018:SF146">
    <property type="entry name" value="TO DEHYDRATION PROTEIN, PUTATIVE, EXPRESSED-RELATED"/>
    <property type="match status" value="1"/>
</dbReference>
<evidence type="ECO:0000259" key="10">
    <source>
        <dbReference type="Pfam" id="PF02714"/>
    </source>
</evidence>
<dbReference type="InterPro" id="IPR045122">
    <property type="entry name" value="Csc1-like"/>
</dbReference>
<keyword evidence="6 9" id="KW-0472">Membrane</keyword>
<feature type="domain" description="CSC1/OSCA1-like 7TM region" evidence="10">
    <location>
        <begin position="329"/>
        <end position="595"/>
    </location>
</feature>
<reference evidence="13" key="1">
    <citation type="submission" date="2015-04" db="UniProtKB">
        <authorList>
            <consortium name="EnsemblPlants"/>
        </authorList>
    </citation>
    <scope>IDENTIFICATION</scope>
</reference>
<reference evidence="13" key="2">
    <citation type="submission" date="2018-05" db="EMBL/GenBank/DDBJ databases">
        <title>OgluRS3 (Oryza glumaepatula Reference Sequence Version 3).</title>
        <authorList>
            <person name="Zhang J."/>
            <person name="Kudrna D."/>
            <person name="Lee S."/>
            <person name="Talag J."/>
            <person name="Welchert J."/>
            <person name="Wing R.A."/>
        </authorList>
    </citation>
    <scope>NUCLEOTIDE SEQUENCE [LARGE SCALE GENOMIC DNA]</scope>
</reference>
<evidence type="ECO:0000256" key="9">
    <source>
        <dbReference type="SAM" id="Phobius"/>
    </source>
</evidence>
<dbReference type="Pfam" id="PF13967">
    <property type="entry name" value="RSN1_TM"/>
    <property type="match status" value="1"/>
</dbReference>
<keyword evidence="14" id="KW-1185">Reference proteome</keyword>
<evidence type="ECO:0000256" key="5">
    <source>
        <dbReference type="ARBA" id="ARBA00022989"/>
    </source>
</evidence>
<feature type="domain" description="CSC1/OSCA1-like cytosolic" evidence="12">
    <location>
        <begin position="160"/>
        <end position="318"/>
    </location>
</feature>
<dbReference type="Pfam" id="PF14703">
    <property type="entry name" value="PHM7_cyt"/>
    <property type="match status" value="1"/>
</dbReference>
<evidence type="ECO:0000256" key="8">
    <source>
        <dbReference type="SAM" id="MobiDB-lite"/>
    </source>
</evidence>
<dbReference type="Pfam" id="PF02714">
    <property type="entry name" value="RSN1_7TM"/>
    <property type="match status" value="1"/>
</dbReference>
<dbReference type="STRING" id="40148.A0A0E0BVM0"/>
<evidence type="ECO:0000259" key="12">
    <source>
        <dbReference type="Pfam" id="PF14703"/>
    </source>
</evidence>
<accession>A0A0E0BVM0</accession>
<keyword evidence="5 9" id="KW-1133">Transmembrane helix</keyword>
<evidence type="ECO:0000256" key="4">
    <source>
        <dbReference type="ARBA" id="ARBA00022692"/>
    </source>
</evidence>
<dbReference type="eggNOG" id="KOG1134">
    <property type="taxonomic scope" value="Eukaryota"/>
</dbReference>
<dbReference type="Proteomes" id="UP000026961">
    <property type="component" value="Chromosome 12"/>
</dbReference>
<evidence type="ECO:0000256" key="1">
    <source>
        <dbReference type="ARBA" id="ARBA00004141"/>
    </source>
</evidence>
<protein>
    <recommendedName>
        <fullName evidence="15">CSC1/OSCA1-like 7TM region domain-containing protein</fullName>
    </recommendedName>
</protein>
<sequence length="737" mass="83873">MKISGLLTSAGINIALSVLFISLYSVLRKQPANVRVYFGRRIAEEHNRLREAFILERFVPSTGWIVKALQCTEEEILAAAGLDAVVFNRILVFSLRIFSLAAILCVFGILPLNYFGQDIHHVRIPSESLDIFTIGNVKEYKHIARLRLRHLTCAMPNPSHFTVLVRGIPKETKESCSNAIDDFFTKYHGSSYLFHQVVYKVGKVQKIMTGAKKAYRKFKHFTDSTIDQRCRAISYRCCLCGASSNSFQLLATGLEQNQGKSDLQDSSLKLDDQECAAAFVYFRTRYAALVASEILQTSNPMKWVTDLAPEPDDVYWSNLWLPYKQLWIRRIATLLGSIVFMLFFLIPVTFIQGLSQLEQLQQRLPFLKGILEKKYMSQLVTGYLPSVILQIFLYAVAPIMILFSTLEGPISHSERKRSACCKVLYFTVWNIFFGNVLSGTVISQLNVLSSPKDIPVQLARAIPVQATFFITYVLTSGWASLSSELMQLFGLIWNFVRKYILRMPEDTEFVPSFPYHTEVPKVLLFGLLGFTCSVLAPLILPFLLVYFFLGYIVYRNQLLNVYRTRYDTGGLYWPIAHNAVIFSLVLTQIICLGVFGLKESPVAAGFTIPLIILTLLFNQYCRNRLLPLFRTTPAQDLIDMDREDERSGRMDEIHHRLHSAYCQFHDTEDIPLEKIQTVGSDEEQGCSSDKSNGKETFEEPRAELSHPTLNGLPVSRLRHAVKSITFLVRLQKRGLSE</sequence>
<evidence type="ECO:0000313" key="13">
    <source>
        <dbReference type="EnsemblPlants" id="OGLUM12G21550.1"/>
    </source>
</evidence>
<feature type="region of interest" description="Disordered" evidence="8">
    <location>
        <begin position="678"/>
        <end position="709"/>
    </location>
</feature>
<feature type="transmembrane region" description="Helical" evidence="9">
    <location>
        <begin position="522"/>
        <end position="554"/>
    </location>
</feature>
<feature type="transmembrane region" description="Helical" evidence="9">
    <location>
        <begin position="90"/>
        <end position="115"/>
    </location>
</feature>